<evidence type="ECO:0000313" key="1">
    <source>
        <dbReference type="EMBL" id="KAF7264336.1"/>
    </source>
</evidence>
<reference evidence="1" key="1">
    <citation type="submission" date="2020-08" db="EMBL/GenBank/DDBJ databases">
        <title>Genome sequencing and assembly of the red palm weevil Rhynchophorus ferrugineus.</title>
        <authorList>
            <person name="Dias G.B."/>
            <person name="Bergman C.M."/>
            <person name="Manee M."/>
        </authorList>
    </citation>
    <scope>NUCLEOTIDE SEQUENCE</scope>
    <source>
        <strain evidence="1">AA-2017</strain>
        <tissue evidence="1">Whole larva</tissue>
    </source>
</reference>
<dbReference type="Proteomes" id="UP000625711">
    <property type="component" value="Unassembled WGS sequence"/>
</dbReference>
<gene>
    <name evidence="1" type="ORF">GWI33_000304</name>
</gene>
<sequence length="78" mass="8802">MFKNVIRTLNSLGGVRPFSQKVARPLRQKKPKADGNSMYGNFGLSVELEEMDVYHFCVYGVMNTLDQMVVMVGMADIK</sequence>
<keyword evidence="2" id="KW-1185">Reference proteome</keyword>
<protein>
    <submittedName>
        <fullName evidence="1">Uncharacterized protein</fullName>
    </submittedName>
</protein>
<organism evidence="1 2">
    <name type="scientific">Rhynchophorus ferrugineus</name>
    <name type="common">Red palm weevil</name>
    <name type="synonym">Curculio ferrugineus</name>
    <dbReference type="NCBI Taxonomy" id="354439"/>
    <lineage>
        <taxon>Eukaryota</taxon>
        <taxon>Metazoa</taxon>
        <taxon>Ecdysozoa</taxon>
        <taxon>Arthropoda</taxon>
        <taxon>Hexapoda</taxon>
        <taxon>Insecta</taxon>
        <taxon>Pterygota</taxon>
        <taxon>Neoptera</taxon>
        <taxon>Endopterygota</taxon>
        <taxon>Coleoptera</taxon>
        <taxon>Polyphaga</taxon>
        <taxon>Cucujiformia</taxon>
        <taxon>Curculionidae</taxon>
        <taxon>Dryophthorinae</taxon>
        <taxon>Rhynchophorus</taxon>
    </lineage>
</organism>
<dbReference type="EMBL" id="JAACXV010017531">
    <property type="protein sequence ID" value="KAF7264336.1"/>
    <property type="molecule type" value="Genomic_DNA"/>
</dbReference>
<name>A0A834HR79_RHYFE</name>
<dbReference type="AlphaFoldDB" id="A0A834HR79"/>
<comment type="caution">
    <text evidence="1">The sequence shown here is derived from an EMBL/GenBank/DDBJ whole genome shotgun (WGS) entry which is preliminary data.</text>
</comment>
<accession>A0A834HR79</accession>
<proteinExistence type="predicted"/>
<evidence type="ECO:0000313" key="2">
    <source>
        <dbReference type="Proteomes" id="UP000625711"/>
    </source>
</evidence>